<reference evidence="2" key="2">
    <citation type="submission" date="2019-01" db="UniProtKB">
        <authorList>
            <consortium name="EnsemblPlants"/>
        </authorList>
    </citation>
    <scope>IDENTIFICATION</scope>
    <source>
        <strain evidence="2">cv. Heinz 1706</strain>
    </source>
</reference>
<reference evidence="2" key="1">
    <citation type="journal article" date="2012" name="Nature">
        <title>The tomato genome sequence provides insights into fleshy fruit evolution.</title>
        <authorList>
            <consortium name="Tomato Genome Consortium"/>
        </authorList>
    </citation>
    <scope>NUCLEOTIDE SEQUENCE [LARGE SCALE GENOMIC DNA]</scope>
    <source>
        <strain evidence="2">cv. Heinz 1706</strain>
    </source>
</reference>
<dbReference type="Gramene" id="Solyc03g120955.1.1">
    <property type="protein sequence ID" value="Solyc03g120955.1.1"/>
    <property type="gene ID" value="Solyc03g120955.1"/>
</dbReference>
<feature type="chain" id="PRO_5018746226" evidence="1">
    <location>
        <begin position="24"/>
        <end position="155"/>
    </location>
</feature>
<dbReference type="STRING" id="4081.A0A3Q7FVC8"/>
<keyword evidence="1" id="KW-0732">Signal</keyword>
<evidence type="ECO:0000256" key="1">
    <source>
        <dbReference type="SAM" id="SignalP"/>
    </source>
</evidence>
<dbReference type="Proteomes" id="UP000004994">
    <property type="component" value="Chromosome 3"/>
</dbReference>
<protein>
    <submittedName>
        <fullName evidence="2">Uncharacterized protein</fullName>
    </submittedName>
</protein>
<sequence>MDFIILLIAILALSSTPITIISGSVTNHTYSTTNSYTNVALSARKVVFPPPRQLGKDNSDDDDLICKTCKRLSEHRSTVAPVASSVSLEQDAAVGSVWTSRKTTEIVASVTMYALLVRTAHLAFVSVPNLMYFSICTNNQFPYPLGEMLHLVQVF</sequence>
<organism evidence="2">
    <name type="scientific">Solanum lycopersicum</name>
    <name type="common">Tomato</name>
    <name type="synonym">Lycopersicon esculentum</name>
    <dbReference type="NCBI Taxonomy" id="4081"/>
    <lineage>
        <taxon>Eukaryota</taxon>
        <taxon>Viridiplantae</taxon>
        <taxon>Streptophyta</taxon>
        <taxon>Embryophyta</taxon>
        <taxon>Tracheophyta</taxon>
        <taxon>Spermatophyta</taxon>
        <taxon>Magnoliopsida</taxon>
        <taxon>eudicotyledons</taxon>
        <taxon>Gunneridae</taxon>
        <taxon>Pentapetalae</taxon>
        <taxon>asterids</taxon>
        <taxon>lamiids</taxon>
        <taxon>Solanales</taxon>
        <taxon>Solanaceae</taxon>
        <taxon>Solanoideae</taxon>
        <taxon>Solaneae</taxon>
        <taxon>Solanum</taxon>
        <taxon>Solanum subgen. Lycopersicon</taxon>
    </lineage>
</organism>
<evidence type="ECO:0000313" key="3">
    <source>
        <dbReference type="Proteomes" id="UP000004994"/>
    </source>
</evidence>
<evidence type="ECO:0000313" key="2">
    <source>
        <dbReference type="EnsemblPlants" id="Solyc03g120955.1.1"/>
    </source>
</evidence>
<dbReference type="EnsemblPlants" id="Solyc03g120955.1.1">
    <property type="protein sequence ID" value="Solyc03g120955.1.1"/>
    <property type="gene ID" value="Solyc03g120955.1"/>
</dbReference>
<name>A0A3Q7FVC8_SOLLC</name>
<dbReference type="AlphaFoldDB" id="A0A3Q7FVC8"/>
<feature type="signal peptide" evidence="1">
    <location>
        <begin position="1"/>
        <end position="23"/>
    </location>
</feature>
<accession>A0A3Q7FVC8</accession>
<keyword evidence="3" id="KW-1185">Reference proteome</keyword>
<dbReference type="InParanoid" id="A0A3Q7FVC8"/>
<proteinExistence type="predicted"/>